<dbReference type="GeneID" id="9674089"/>
<name>C7ZJ89_FUSV7</name>
<sequence length="157" mass="17568">MSAACLACKTQHLKCVWGEGEQSRACRRSPKEDQTWVQCPRRLRFVDETQDVEAQYLSESPWQIGHQEISFADSPADLELAGADVDAELVNSSRELRLPPAAVSHDVPGHGVDCSFTTVPQSSLLGLANVEAGDVFPLTKPHEVRLMEYYRDYMCTW</sequence>
<protein>
    <submittedName>
        <fullName evidence="1">Uncharacterized protein</fullName>
    </submittedName>
</protein>
<dbReference type="RefSeq" id="XP_003041685.1">
    <property type="nucleotide sequence ID" value="XM_003041639.1"/>
</dbReference>
<evidence type="ECO:0000313" key="1">
    <source>
        <dbReference type="EMBL" id="EEU35972.1"/>
    </source>
</evidence>
<dbReference type="Proteomes" id="UP000005206">
    <property type="component" value="Chromosome 10"/>
</dbReference>
<dbReference type="InParanoid" id="C7ZJ89"/>
<accession>C7ZJ89</accession>
<feature type="non-terminal residue" evidence="1">
    <location>
        <position position="157"/>
    </location>
</feature>
<reference evidence="1 2" key="1">
    <citation type="journal article" date="2009" name="PLoS Genet.">
        <title>The genome of Nectria haematococca: contribution of supernumerary chromosomes to gene expansion.</title>
        <authorList>
            <person name="Coleman J.J."/>
            <person name="Rounsley S.D."/>
            <person name="Rodriguez-Carres M."/>
            <person name="Kuo A."/>
            <person name="Wasmann C.C."/>
            <person name="Grimwood J."/>
            <person name="Schmutz J."/>
            <person name="Taga M."/>
            <person name="White G.J."/>
            <person name="Zhou S."/>
            <person name="Schwartz D.C."/>
            <person name="Freitag M."/>
            <person name="Ma L.J."/>
            <person name="Danchin E.G."/>
            <person name="Henrissat B."/>
            <person name="Coutinho P.M."/>
            <person name="Nelson D.R."/>
            <person name="Straney D."/>
            <person name="Napoli C.A."/>
            <person name="Barker B.M."/>
            <person name="Gribskov M."/>
            <person name="Rep M."/>
            <person name="Kroken S."/>
            <person name="Molnar I."/>
            <person name="Rensing C."/>
            <person name="Kennell J.C."/>
            <person name="Zamora J."/>
            <person name="Farman M.L."/>
            <person name="Selker E.U."/>
            <person name="Salamov A."/>
            <person name="Shapiro H."/>
            <person name="Pangilinan J."/>
            <person name="Lindquist E."/>
            <person name="Lamers C."/>
            <person name="Grigoriev I.V."/>
            <person name="Geiser D.M."/>
            <person name="Covert S.F."/>
            <person name="Temporini E."/>
            <person name="Vanetten H.D."/>
        </authorList>
    </citation>
    <scope>NUCLEOTIDE SEQUENCE [LARGE SCALE GENOMIC DNA]</scope>
    <source>
        <strain evidence="2">ATCC MYA-4622 / CBS 123669 / FGSC 9596 / NRRL 45880 / 77-13-4</strain>
    </source>
</reference>
<dbReference type="EMBL" id="GG698932">
    <property type="protein sequence ID" value="EEU35972.1"/>
    <property type="molecule type" value="Genomic_DNA"/>
</dbReference>
<keyword evidence="2" id="KW-1185">Reference proteome</keyword>
<dbReference type="HOGENOM" id="CLU_1682121_0_0_1"/>
<proteinExistence type="predicted"/>
<dbReference type="KEGG" id="nhe:NECHADRAFT_85397"/>
<dbReference type="AlphaFoldDB" id="C7ZJ89"/>
<evidence type="ECO:0000313" key="2">
    <source>
        <dbReference type="Proteomes" id="UP000005206"/>
    </source>
</evidence>
<dbReference type="VEuPathDB" id="FungiDB:NECHADRAFT_85397"/>
<organism evidence="1 2">
    <name type="scientific">Fusarium vanettenii (strain ATCC MYA-4622 / CBS 123669 / FGSC 9596 / NRRL 45880 / 77-13-4)</name>
    <name type="common">Fusarium solani subsp. pisi</name>
    <dbReference type="NCBI Taxonomy" id="660122"/>
    <lineage>
        <taxon>Eukaryota</taxon>
        <taxon>Fungi</taxon>
        <taxon>Dikarya</taxon>
        <taxon>Ascomycota</taxon>
        <taxon>Pezizomycotina</taxon>
        <taxon>Sordariomycetes</taxon>
        <taxon>Hypocreomycetidae</taxon>
        <taxon>Hypocreales</taxon>
        <taxon>Nectriaceae</taxon>
        <taxon>Fusarium</taxon>
        <taxon>Fusarium solani species complex</taxon>
        <taxon>Fusarium vanettenii</taxon>
    </lineage>
</organism>
<gene>
    <name evidence="1" type="ORF">NECHADRAFT_85397</name>
</gene>